<protein>
    <submittedName>
        <fullName evidence="2">Uncharacterized protein</fullName>
    </submittedName>
</protein>
<name>A0A146LLQ1_LYGHE</name>
<evidence type="ECO:0000313" key="2">
    <source>
        <dbReference type="EMBL" id="JAQ08974.1"/>
    </source>
</evidence>
<sequence length="195" mass="21838">MLLRYSGVDNLPTAATQLHYFNLNLHAVRNTTLSSDDEEVVVAIVYRYTVGNTQSGDTYTTPWFYTILNIPSTKETRASSEMPQTLLYPQLSVERLQMLNTTSPTIIDNTPPIRPNTTMPAATPSTLHSPPTLPSLPTNRTVVQPPARASEHNRARTSSTREKAYPVFPTTVDYPTIGWNTTWFLLQHNPTSAYL</sequence>
<gene>
    <name evidence="2" type="ORF">g.24231</name>
</gene>
<proteinExistence type="predicted"/>
<dbReference type="EMBL" id="GDHC01009655">
    <property type="protein sequence ID" value="JAQ08974.1"/>
    <property type="molecule type" value="Transcribed_RNA"/>
</dbReference>
<reference evidence="2" key="1">
    <citation type="journal article" date="2016" name="Gigascience">
        <title>De novo construction of an expanded transcriptome assembly for the western tarnished plant bug, Lygus hesperus.</title>
        <authorList>
            <person name="Tassone E.E."/>
            <person name="Geib S.M."/>
            <person name="Hall B."/>
            <person name="Fabrick J.A."/>
            <person name="Brent C.S."/>
            <person name="Hull J.J."/>
        </authorList>
    </citation>
    <scope>NUCLEOTIDE SEQUENCE</scope>
</reference>
<organism evidence="2">
    <name type="scientific">Lygus hesperus</name>
    <name type="common">Western plant bug</name>
    <dbReference type="NCBI Taxonomy" id="30085"/>
    <lineage>
        <taxon>Eukaryota</taxon>
        <taxon>Metazoa</taxon>
        <taxon>Ecdysozoa</taxon>
        <taxon>Arthropoda</taxon>
        <taxon>Hexapoda</taxon>
        <taxon>Insecta</taxon>
        <taxon>Pterygota</taxon>
        <taxon>Neoptera</taxon>
        <taxon>Paraneoptera</taxon>
        <taxon>Hemiptera</taxon>
        <taxon>Heteroptera</taxon>
        <taxon>Panheteroptera</taxon>
        <taxon>Cimicomorpha</taxon>
        <taxon>Miridae</taxon>
        <taxon>Mirini</taxon>
        <taxon>Lygus</taxon>
    </lineage>
</organism>
<accession>A0A146LLQ1</accession>
<dbReference type="AlphaFoldDB" id="A0A146LLQ1"/>
<feature type="compositionally biased region" description="Basic and acidic residues" evidence="1">
    <location>
        <begin position="149"/>
        <end position="161"/>
    </location>
</feature>
<feature type="compositionally biased region" description="Low complexity" evidence="1">
    <location>
        <begin position="120"/>
        <end position="138"/>
    </location>
</feature>
<feature type="region of interest" description="Disordered" evidence="1">
    <location>
        <begin position="103"/>
        <end position="161"/>
    </location>
</feature>
<evidence type="ECO:0000256" key="1">
    <source>
        <dbReference type="SAM" id="MobiDB-lite"/>
    </source>
</evidence>